<keyword evidence="2" id="KW-1185">Reference proteome</keyword>
<comment type="caution">
    <text evidence="1">The sequence shown here is derived from an EMBL/GenBank/DDBJ whole genome shotgun (WGS) entry which is preliminary data.</text>
</comment>
<organism evidence="1 2">
    <name type="scientific">Xanthocytophaga flava</name>
    <dbReference type="NCBI Taxonomy" id="3048013"/>
    <lineage>
        <taxon>Bacteria</taxon>
        <taxon>Pseudomonadati</taxon>
        <taxon>Bacteroidota</taxon>
        <taxon>Cytophagia</taxon>
        <taxon>Cytophagales</taxon>
        <taxon>Rhodocytophagaceae</taxon>
        <taxon>Xanthocytophaga</taxon>
    </lineage>
</organism>
<reference evidence="1 2" key="1">
    <citation type="submission" date="2023-05" db="EMBL/GenBank/DDBJ databases">
        <authorList>
            <person name="Zhang X."/>
        </authorList>
    </citation>
    <scope>NUCLEOTIDE SEQUENCE [LARGE SCALE GENOMIC DNA]</scope>
    <source>
        <strain evidence="1 2">DM2B3-1</strain>
    </source>
</reference>
<evidence type="ECO:0000313" key="1">
    <source>
        <dbReference type="EMBL" id="MDJ1495053.1"/>
    </source>
</evidence>
<protein>
    <submittedName>
        <fullName evidence="1">Uncharacterized protein</fullName>
    </submittedName>
</protein>
<sequence>MNLIGIETQGSSNHELQYNDKEKQEEFGLNRMDYVARMYLATSVLK</sequence>
<name>A0ABT7CMS9_9BACT</name>
<dbReference type="Proteomes" id="UP001228581">
    <property type="component" value="Unassembled WGS sequence"/>
</dbReference>
<dbReference type="RefSeq" id="WP_313998763.1">
    <property type="nucleotide sequence ID" value="NZ_JASJOT010000012.1"/>
</dbReference>
<gene>
    <name evidence="1" type="ORF">QNI19_19090</name>
</gene>
<dbReference type="EMBL" id="JASJOT010000012">
    <property type="protein sequence ID" value="MDJ1495053.1"/>
    <property type="molecule type" value="Genomic_DNA"/>
</dbReference>
<accession>A0ABT7CMS9</accession>
<proteinExistence type="predicted"/>
<evidence type="ECO:0000313" key="2">
    <source>
        <dbReference type="Proteomes" id="UP001228581"/>
    </source>
</evidence>